<dbReference type="RefSeq" id="WP_229686490.1">
    <property type="nucleotide sequence ID" value="NZ_BMMK01000017.1"/>
</dbReference>
<organism evidence="1 2">
    <name type="scientific">Longimycelium tulufanense</name>
    <dbReference type="NCBI Taxonomy" id="907463"/>
    <lineage>
        <taxon>Bacteria</taxon>
        <taxon>Bacillati</taxon>
        <taxon>Actinomycetota</taxon>
        <taxon>Actinomycetes</taxon>
        <taxon>Pseudonocardiales</taxon>
        <taxon>Pseudonocardiaceae</taxon>
        <taxon>Longimycelium</taxon>
    </lineage>
</organism>
<dbReference type="EMBL" id="BMMK01000017">
    <property type="protein sequence ID" value="GGM62612.1"/>
    <property type="molecule type" value="Genomic_DNA"/>
</dbReference>
<reference evidence="1" key="2">
    <citation type="submission" date="2020-09" db="EMBL/GenBank/DDBJ databases">
        <authorList>
            <person name="Sun Q."/>
            <person name="Zhou Y."/>
        </authorList>
    </citation>
    <scope>NUCLEOTIDE SEQUENCE</scope>
    <source>
        <strain evidence="1">CGMCC 4.5737</strain>
    </source>
</reference>
<name>A0A8J3CG54_9PSEU</name>
<comment type="caution">
    <text evidence="1">The sequence shown here is derived from an EMBL/GenBank/DDBJ whole genome shotgun (WGS) entry which is preliminary data.</text>
</comment>
<dbReference type="AlphaFoldDB" id="A0A8J3CG54"/>
<dbReference type="Proteomes" id="UP000637578">
    <property type="component" value="Unassembled WGS sequence"/>
</dbReference>
<evidence type="ECO:0008006" key="3">
    <source>
        <dbReference type="Google" id="ProtNLM"/>
    </source>
</evidence>
<gene>
    <name evidence="1" type="ORF">GCM10012275_36660</name>
</gene>
<protein>
    <recommendedName>
        <fullName evidence="3">Integrase</fullName>
    </recommendedName>
</protein>
<reference evidence="1" key="1">
    <citation type="journal article" date="2014" name="Int. J. Syst. Evol. Microbiol.">
        <title>Complete genome sequence of Corynebacterium casei LMG S-19264T (=DSM 44701T), isolated from a smear-ripened cheese.</title>
        <authorList>
            <consortium name="US DOE Joint Genome Institute (JGI-PGF)"/>
            <person name="Walter F."/>
            <person name="Albersmeier A."/>
            <person name="Kalinowski J."/>
            <person name="Ruckert C."/>
        </authorList>
    </citation>
    <scope>NUCLEOTIDE SEQUENCE</scope>
    <source>
        <strain evidence="1">CGMCC 4.5737</strain>
    </source>
</reference>
<evidence type="ECO:0000313" key="2">
    <source>
        <dbReference type="Proteomes" id="UP000637578"/>
    </source>
</evidence>
<keyword evidence="2" id="KW-1185">Reference proteome</keyword>
<sequence>MASEITSALIYGGVNVKHVQLAMGHVIPTVTLNTYLEYWPDAVVPTRSLVDDALLYRICTGWVPGRGQAGGTAE</sequence>
<proteinExistence type="predicted"/>
<accession>A0A8J3CG54</accession>
<evidence type="ECO:0000313" key="1">
    <source>
        <dbReference type="EMBL" id="GGM62612.1"/>
    </source>
</evidence>